<dbReference type="InterPro" id="IPR046532">
    <property type="entry name" value="DUF6597"/>
</dbReference>
<organism evidence="5 6">
    <name type="scientific">Gimesia panareensis</name>
    <dbReference type="NCBI Taxonomy" id="2527978"/>
    <lineage>
        <taxon>Bacteria</taxon>
        <taxon>Pseudomonadati</taxon>
        <taxon>Planctomycetota</taxon>
        <taxon>Planctomycetia</taxon>
        <taxon>Planctomycetales</taxon>
        <taxon>Planctomycetaceae</taxon>
        <taxon>Gimesia</taxon>
    </lineage>
</organism>
<dbReference type="EMBL" id="CP036317">
    <property type="protein sequence ID" value="QDV16891.1"/>
    <property type="molecule type" value="Genomic_DNA"/>
</dbReference>
<protein>
    <submittedName>
        <fullName evidence="5">Transcriptional activator FtrA</fullName>
    </submittedName>
</protein>
<keyword evidence="1" id="KW-0805">Transcription regulation</keyword>
<dbReference type="InterPro" id="IPR050204">
    <property type="entry name" value="AraC_XylS_family_regulators"/>
</dbReference>
<evidence type="ECO:0000313" key="5">
    <source>
        <dbReference type="EMBL" id="QDV16891.1"/>
    </source>
</evidence>
<reference evidence="5 6" key="1">
    <citation type="submission" date="2019-02" db="EMBL/GenBank/DDBJ databases">
        <title>Deep-cultivation of Planctomycetes and their phenomic and genomic characterization uncovers novel biology.</title>
        <authorList>
            <person name="Wiegand S."/>
            <person name="Jogler M."/>
            <person name="Boedeker C."/>
            <person name="Pinto D."/>
            <person name="Vollmers J."/>
            <person name="Rivas-Marin E."/>
            <person name="Kohn T."/>
            <person name="Peeters S.H."/>
            <person name="Heuer A."/>
            <person name="Rast P."/>
            <person name="Oberbeckmann S."/>
            <person name="Bunk B."/>
            <person name="Jeske O."/>
            <person name="Meyerdierks A."/>
            <person name="Storesund J.E."/>
            <person name="Kallscheuer N."/>
            <person name="Luecker S."/>
            <person name="Lage O.M."/>
            <person name="Pohl T."/>
            <person name="Merkel B.J."/>
            <person name="Hornburger P."/>
            <person name="Mueller R.-W."/>
            <person name="Bruemmer F."/>
            <person name="Labrenz M."/>
            <person name="Spormann A.M."/>
            <person name="Op den Camp H."/>
            <person name="Overmann J."/>
            <person name="Amann R."/>
            <person name="Jetten M.S.M."/>
            <person name="Mascher T."/>
            <person name="Medema M.H."/>
            <person name="Devos D.P."/>
            <person name="Kaster A.-K."/>
            <person name="Ovreas L."/>
            <person name="Rohde M."/>
            <person name="Galperin M.Y."/>
            <person name="Jogler C."/>
        </authorList>
    </citation>
    <scope>NUCLEOTIDE SEQUENCE [LARGE SCALE GENOMIC DNA]</scope>
    <source>
        <strain evidence="5 6">Pan153</strain>
    </source>
</reference>
<dbReference type="RefSeq" id="WP_145454736.1">
    <property type="nucleotide sequence ID" value="NZ_CP036317.1"/>
</dbReference>
<dbReference type="InterPro" id="IPR018060">
    <property type="entry name" value="HTH_AraC"/>
</dbReference>
<dbReference type="GO" id="GO:0043565">
    <property type="term" value="F:sequence-specific DNA binding"/>
    <property type="evidence" value="ECO:0007669"/>
    <property type="project" value="InterPro"/>
</dbReference>
<sequence>MLESRTRFKSPLNLFVKCLWYSAGEHRDWQQERILPTGSVDLVFKLQEDRPVQVFDPAGEKALSFSGATVSGAYSRHFALDTSRPVPTIGIHFHPGGAAPFLGVPAGELRNQHINLQELWGADTLRIREQLMQVTSVAARFDLLEQALLTRLTELPRNYRAILYAAGLFRTSPSVSVKKVSESLGFSNQRLIRQFQNAVGLSPKLYCRIQRFQSVLDQIVSSQPISWVDVALENGYYDQSHLIHDFREFTGVTPAEYRPVAPDRKNHMRTE</sequence>
<dbReference type="SUPFAM" id="SSF46689">
    <property type="entry name" value="Homeodomain-like"/>
    <property type="match status" value="1"/>
</dbReference>
<dbReference type="OrthoDB" id="323290at2"/>
<dbReference type="Gene3D" id="1.10.10.60">
    <property type="entry name" value="Homeodomain-like"/>
    <property type="match status" value="1"/>
</dbReference>
<dbReference type="Proteomes" id="UP000320839">
    <property type="component" value="Chromosome"/>
</dbReference>
<evidence type="ECO:0000313" key="6">
    <source>
        <dbReference type="Proteomes" id="UP000320839"/>
    </source>
</evidence>
<evidence type="ECO:0000259" key="4">
    <source>
        <dbReference type="PROSITE" id="PS01124"/>
    </source>
</evidence>
<dbReference type="GO" id="GO:0003700">
    <property type="term" value="F:DNA-binding transcription factor activity"/>
    <property type="evidence" value="ECO:0007669"/>
    <property type="project" value="InterPro"/>
</dbReference>
<dbReference type="InterPro" id="IPR009057">
    <property type="entry name" value="Homeodomain-like_sf"/>
</dbReference>
<keyword evidence="2" id="KW-0238">DNA-binding</keyword>
<dbReference type="PROSITE" id="PS01124">
    <property type="entry name" value="HTH_ARAC_FAMILY_2"/>
    <property type="match status" value="1"/>
</dbReference>
<gene>
    <name evidence="5" type="ORF">Pan153_15250</name>
</gene>
<dbReference type="Pfam" id="PF20240">
    <property type="entry name" value="DUF6597"/>
    <property type="match status" value="1"/>
</dbReference>
<evidence type="ECO:0000256" key="2">
    <source>
        <dbReference type="ARBA" id="ARBA00023125"/>
    </source>
</evidence>
<dbReference type="SMART" id="SM00342">
    <property type="entry name" value="HTH_ARAC"/>
    <property type="match status" value="1"/>
</dbReference>
<feature type="domain" description="HTH araC/xylS-type" evidence="4">
    <location>
        <begin position="159"/>
        <end position="260"/>
    </location>
</feature>
<name>A0A518FKL4_9PLAN</name>
<evidence type="ECO:0000256" key="3">
    <source>
        <dbReference type="ARBA" id="ARBA00023163"/>
    </source>
</evidence>
<evidence type="ECO:0000256" key="1">
    <source>
        <dbReference type="ARBA" id="ARBA00023015"/>
    </source>
</evidence>
<accession>A0A518FKL4</accession>
<keyword evidence="3" id="KW-0804">Transcription</keyword>
<dbReference type="Pfam" id="PF12833">
    <property type="entry name" value="HTH_18"/>
    <property type="match status" value="1"/>
</dbReference>
<dbReference type="AlphaFoldDB" id="A0A518FKL4"/>
<proteinExistence type="predicted"/>
<dbReference type="PANTHER" id="PTHR46796">
    <property type="entry name" value="HTH-TYPE TRANSCRIPTIONAL ACTIVATOR RHAS-RELATED"/>
    <property type="match status" value="1"/>
</dbReference>